<dbReference type="InterPro" id="IPR029063">
    <property type="entry name" value="SAM-dependent_MTases_sf"/>
</dbReference>
<gene>
    <name evidence="2" type="ordered locus">Desti_1796</name>
</gene>
<reference evidence="3" key="1">
    <citation type="submission" date="2012-06" db="EMBL/GenBank/DDBJ databases">
        <title>Complete sequence of chromosome of Desulfomonile tiedjei DSM 6799.</title>
        <authorList>
            <person name="Lucas S."/>
            <person name="Copeland A."/>
            <person name="Lapidus A."/>
            <person name="Glavina del Rio T."/>
            <person name="Dalin E."/>
            <person name="Tice H."/>
            <person name="Bruce D."/>
            <person name="Goodwin L."/>
            <person name="Pitluck S."/>
            <person name="Peters L."/>
            <person name="Ovchinnikova G."/>
            <person name="Zeytun A."/>
            <person name="Lu M."/>
            <person name="Kyrpides N."/>
            <person name="Mavromatis K."/>
            <person name="Ivanova N."/>
            <person name="Brettin T."/>
            <person name="Detter J.C."/>
            <person name="Han C."/>
            <person name="Larimer F."/>
            <person name="Land M."/>
            <person name="Hauser L."/>
            <person name="Markowitz V."/>
            <person name="Cheng J.-F."/>
            <person name="Hugenholtz P."/>
            <person name="Woyke T."/>
            <person name="Wu D."/>
            <person name="Spring S."/>
            <person name="Schroeder M."/>
            <person name="Brambilla E."/>
            <person name="Klenk H.-P."/>
            <person name="Eisen J.A."/>
        </authorList>
    </citation>
    <scope>NUCLEOTIDE SEQUENCE [LARGE SCALE GENOMIC DNA]</scope>
    <source>
        <strain evidence="3">ATCC 49306 / DSM 6799 / DCB-1</strain>
    </source>
</reference>
<name>I4C4L3_DESTA</name>
<feature type="domain" description="Methyltransferase type 11" evidence="1">
    <location>
        <begin position="50"/>
        <end position="142"/>
    </location>
</feature>
<dbReference type="GO" id="GO:0032259">
    <property type="term" value="P:methylation"/>
    <property type="evidence" value="ECO:0007669"/>
    <property type="project" value="UniProtKB-KW"/>
</dbReference>
<dbReference type="HOGENOM" id="CLU_039068_9_1_7"/>
<dbReference type="Gene3D" id="3.40.50.150">
    <property type="entry name" value="Vaccinia Virus protein VP39"/>
    <property type="match status" value="1"/>
</dbReference>
<dbReference type="AlphaFoldDB" id="I4C4L3"/>
<dbReference type="Proteomes" id="UP000006055">
    <property type="component" value="Chromosome"/>
</dbReference>
<protein>
    <submittedName>
        <fullName evidence="2">Methylase involved in ubiquinone/menaquinone biosynthesis</fullName>
    </submittedName>
</protein>
<evidence type="ECO:0000259" key="1">
    <source>
        <dbReference type="Pfam" id="PF08241"/>
    </source>
</evidence>
<dbReference type="eggNOG" id="COG2226">
    <property type="taxonomic scope" value="Bacteria"/>
</dbReference>
<dbReference type="InterPro" id="IPR013216">
    <property type="entry name" value="Methyltransf_11"/>
</dbReference>
<dbReference type="KEGG" id="dti:Desti_1796"/>
<dbReference type="CDD" id="cd02440">
    <property type="entry name" value="AdoMet_MTases"/>
    <property type="match status" value="1"/>
</dbReference>
<dbReference type="GO" id="GO:0008757">
    <property type="term" value="F:S-adenosylmethionine-dependent methyltransferase activity"/>
    <property type="evidence" value="ECO:0007669"/>
    <property type="project" value="InterPro"/>
</dbReference>
<dbReference type="PANTHER" id="PTHR43591">
    <property type="entry name" value="METHYLTRANSFERASE"/>
    <property type="match status" value="1"/>
</dbReference>
<dbReference type="NCBIfam" id="NF045667">
    <property type="entry name" value="MTase_DVU1556"/>
    <property type="match status" value="1"/>
</dbReference>
<evidence type="ECO:0000313" key="2">
    <source>
        <dbReference type="EMBL" id="AFM24504.1"/>
    </source>
</evidence>
<keyword evidence="2" id="KW-0808">Transferase</keyword>
<organism evidence="2 3">
    <name type="scientific">Desulfomonile tiedjei (strain ATCC 49306 / DSM 6799 / DCB-1)</name>
    <dbReference type="NCBI Taxonomy" id="706587"/>
    <lineage>
        <taxon>Bacteria</taxon>
        <taxon>Pseudomonadati</taxon>
        <taxon>Thermodesulfobacteriota</taxon>
        <taxon>Desulfomonilia</taxon>
        <taxon>Desulfomonilales</taxon>
        <taxon>Desulfomonilaceae</taxon>
        <taxon>Desulfomonile</taxon>
    </lineage>
</organism>
<sequence>MIQMSSLNSCRVYERLAETECAAEGIRPGGLALTERAVALCGFPQGSRIVDVGCGTGVTLRHLTGVHRFSAIGVDASSHLLHQACFENHDLLFVRSIAERLPFPDAFADGIFAECSLSTMNDPERALDEFQRLLKIGGKLIITDVYARNAESSGQLSCMPVECCLKGAVSRTNLLERLSCRDFRIDLWEDHSDLLTRFVVHLVFSYGSMDEFWSRMGLKSVDLNEMNRTISEAKPGYFLLIAQKTT</sequence>
<keyword evidence="2" id="KW-0489">Methyltransferase</keyword>
<dbReference type="Pfam" id="PF08241">
    <property type="entry name" value="Methyltransf_11"/>
    <property type="match status" value="1"/>
</dbReference>
<keyword evidence="3" id="KW-1185">Reference proteome</keyword>
<proteinExistence type="predicted"/>
<evidence type="ECO:0000313" key="3">
    <source>
        <dbReference type="Proteomes" id="UP000006055"/>
    </source>
</evidence>
<dbReference type="EMBL" id="CP003360">
    <property type="protein sequence ID" value="AFM24504.1"/>
    <property type="molecule type" value="Genomic_DNA"/>
</dbReference>
<dbReference type="SUPFAM" id="SSF53335">
    <property type="entry name" value="S-adenosyl-L-methionine-dependent methyltransferases"/>
    <property type="match status" value="1"/>
</dbReference>
<keyword evidence="2" id="KW-0830">Ubiquinone</keyword>
<dbReference type="STRING" id="706587.Desti_1796"/>
<accession>I4C4L3</accession>